<feature type="region of interest" description="Disordered" evidence="1">
    <location>
        <begin position="151"/>
        <end position="189"/>
    </location>
</feature>
<dbReference type="RefSeq" id="WP_118019681.1">
    <property type="nucleotide sequence ID" value="NZ_QRZM01000025.1"/>
</dbReference>
<dbReference type="PANTHER" id="PTHR39196">
    <property type="entry name" value="PRIMOSOME, DNAD SUBUNIT"/>
    <property type="match status" value="1"/>
</dbReference>
<dbReference type="InterPro" id="IPR025400">
    <property type="entry name" value="Lin1244/Lin1753-like_N"/>
</dbReference>
<feature type="domain" description="Lin1244/Lin1753-like N-terminal" evidence="2">
    <location>
        <begin position="19"/>
        <end position="107"/>
    </location>
</feature>
<gene>
    <name evidence="3" type="ORF">DWW02_28505</name>
</gene>
<dbReference type="EMBL" id="QRZM01000025">
    <property type="protein sequence ID" value="RGV69136.1"/>
    <property type="molecule type" value="Genomic_DNA"/>
</dbReference>
<feature type="compositionally biased region" description="Polar residues" evidence="1">
    <location>
        <begin position="153"/>
        <end position="165"/>
    </location>
</feature>
<protein>
    <submittedName>
        <fullName evidence="3">DUF4373 domain-containing protein</fullName>
    </submittedName>
</protein>
<sequence length="331" mass="37929">MAGKAKKKLDYAGWSVDIFDSDTKIDKLLDAQGWVGFSVYFYLCQRAFGSEGYFYRWGFDDCASTARKMGCGIGSGTIREVVGYCLQINLFDKRVFDGWEVLTSKGIQRSYWTVASGRRDRTVYKELWLLQKEECKGVVFVPFFKDMSETNDHSQATNGNMSATNAPVVEESKVKGNKEKSAASPAEPAAFSPESFEMQCVNRLIGSILEQMPGAKVPTNERDRMKWAAEVEKMQRIDKRSREQITQALDYAIKSTFWRSNIRSTAKFREKFEVLYMQSRDRMQRAEKPAQRNQFHNFDQRNVDYDALVLQRVKEWAGEGEGNEGNPPENT</sequence>
<dbReference type="Pfam" id="PF14297">
    <property type="entry name" value="Lin1244_N"/>
    <property type="match status" value="1"/>
</dbReference>
<organism evidence="3 4">
    <name type="scientific">Enterocloster bolteae</name>
    <dbReference type="NCBI Taxonomy" id="208479"/>
    <lineage>
        <taxon>Bacteria</taxon>
        <taxon>Bacillati</taxon>
        <taxon>Bacillota</taxon>
        <taxon>Clostridia</taxon>
        <taxon>Lachnospirales</taxon>
        <taxon>Lachnospiraceae</taxon>
        <taxon>Enterocloster</taxon>
    </lineage>
</organism>
<dbReference type="AlphaFoldDB" id="A0A412YTG9"/>
<proteinExistence type="predicted"/>
<evidence type="ECO:0000256" key="1">
    <source>
        <dbReference type="SAM" id="MobiDB-lite"/>
    </source>
</evidence>
<comment type="caution">
    <text evidence="3">The sequence shown here is derived from an EMBL/GenBank/DDBJ whole genome shotgun (WGS) entry which is preliminary data.</text>
</comment>
<reference evidence="3 4" key="1">
    <citation type="submission" date="2018-08" db="EMBL/GenBank/DDBJ databases">
        <title>A genome reference for cultivated species of the human gut microbiota.</title>
        <authorList>
            <person name="Zou Y."/>
            <person name="Xue W."/>
            <person name="Luo G."/>
        </authorList>
    </citation>
    <scope>NUCLEOTIDE SEQUENCE [LARGE SCALE GENOMIC DNA]</scope>
    <source>
        <strain evidence="3 4">AF14-18</strain>
    </source>
</reference>
<dbReference type="PANTHER" id="PTHR39196:SF1">
    <property type="entry name" value="PRIMOSOME, DNAD SUBUNIT"/>
    <property type="match status" value="1"/>
</dbReference>
<name>A0A412YTG9_9FIRM</name>
<feature type="compositionally biased region" description="Basic and acidic residues" evidence="1">
    <location>
        <begin position="170"/>
        <end position="181"/>
    </location>
</feature>
<accession>A0A412YTG9</accession>
<evidence type="ECO:0000259" key="2">
    <source>
        <dbReference type="Pfam" id="PF14297"/>
    </source>
</evidence>
<evidence type="ECO:0000313" key="4">
    <source>
        <dbReference type="Proteomes" id="UP000284543"/>
    </source>
</evidence>
<evidence type="ECO:0000313" key="3">
    <source>
        <dbReference type="EMBL" id="RGV69136.1"/>
    </source>
</evidence>
<dbReference type="Proteomes" id="UP000284543">
    <property type="component" value="Unassembled WGS sequence"/>
</dbReference>